<dbReference type="Proteomes" id="UP000266441">
    <property type="component" value="Unassembled WGS sequence"/>
</dbReference>
<proteinExistence type="inferred from homology"/>
<keyword evidence="3 6" id="KW-0808">Transferase</keyword>
<evidence type="ECO:0000256" key="2">
    <source>
        <dbReference type="ARBA" id="ARBA00022676"/>
    </source>
</evidence>
<dbReference type="GO" id="GO:0016757">
    <property type="term" value="F:glycosyltransferase activity"/>
    <property type="evidence" value="ECO:0007669"/>
    <property type="project" value="UniProtKB-KW"/>
</dbReference>
<keyword evidence="7" id="KW-1185">Reference proteome</keyword>
<gene>
    <name evidence="6" type="ORF">D1164_08735</name>
</gene>
<dbReference type="InterPro" id="IPR001173">
    <property type="entry name" value="Glyco_trans_2-like"/>
</dbReference>
<protein>
    <submittedName>
        <fullName evidence="6">Glycosyltransferase</fullName>
    </submittedName>
</protein>
<dbReference type="EMBL" id="QWET01000005">
    <property type="protein sequence ID" value="RIH65734.1"/>
    <property type="molecule type" value="Genomic_DNA"/>
</dbReference>
<dbReference type="Gene3D" id="3.90.550.10">
    <property type="entry name" value="Spore Coat Polysaccharide Biosynthesis Protein SpsA, Chain A"/>
    <property type="match status" value="1"/>
</dbReference>
<dbReference type="OrthoDB" id="9800276at2"/>
<evidence type="ECO:0000256" key="1">
    <source>
        <dbReference type="ARBA" id="ARBA00006739"/>
    </source>
</evidence>
<keyword evidence="4" id="KW-0472">Membrane</keyword>
<feature type="transmembrane region" description="Helical" evidence="4">
    <location>
        <begin position="312"/>
        <end position="336"/>
    </location>
</feature>
<evidence type="ECO:0000256" key="3">
    <source>
        <dbReference type="ARBA" id="ARBA00022679"/>
    </source>
</evidence>
<keyword evidence="2" id="KW-0328">Glycosyltransferase</keyword>
<feature type="transmembrane region" description="Helical" evidence="4">
    <location>
        <begin position="17"/>
        <end position="37"/>
    </location>
</feature>
<feature type="transmembrane region" description="Helical" evidence="4">
    <location>
        <begin position="287"/>
        <end position="306"/>
    </location>
</feature>
<sequence>MLKSIQEAMAHLQTMEWALLSLFILIFLLRTIYLILFTGKVAFLKIQPGGQQSPLSLILPVRNEEENLRKNLSRVLAIDNTEFEVMAVDDFSQDNSLPFLTALKEQDSRIGVSALSQETRYSEKMARNIALKASRYNWVMVIPPSATGFSPSWLADIAARLDDNSEVVVNYSNAKANGTFFNLLFRVESFFQQIKSYEFTLNGLPFVVSEENVAFQKQKYFEAGGYHGKITEPFANLELVINSFIRKSATRLLLSNKTIVQKDENSSKNRFKELLVKELRLKKNLSFIKRFWLTFLNWLNLLLLPVSACTLFFLPFLLPVIITSLVVYTLGYALIIKKILSRLDERKLFLPSLLFALLLPYLKLFFRTSYSDYGREKRWKGKK</sequence>
<name>A0A399D1H9_9BACT</name>
<comment type="similarity">
    <text evidence="1">Belongs to the glycosyltransferase 2 family.</text>
</comment>
<dbReference type="PANTHER" id="PTHR43630">
    <property type="entry name" value="POLY-BETA-1,6-N-ACETYL-D-GLUCOSAMINE SYNTHASE"/>
    <property type="match status" value="1"/>
</dbReference>
<dbReference type="PANTHER" id="PTHR43630:SF1">
    <property type="entry name" value="POLY-BETA-1,6-N-ACETYL-D-GLUCOSAMINE SYNTHASE"/>
    <property type="match status" value="1"/>
</dbReference>
<dbReference type="Pfam" id="PF00535">
    <property type="entry name" value="Glycos_transf_2"/>
    <property type="match status" value="1"/>
</dbReference>
<evidence type="ECO:0000313" key="7">
    <source>
        <dbReference type="Proteomes" id="UP000266441"/>
    </source>
</evidence>
<dbReference type="SUPFAM" id="SSF53448">
    <property type="entry name" value="Nucleotide-diphospho-sugar transferases"/>
    <property type="match status" value="1"/>
</dbReference>
<organism evidence="6 7">
    <name type="scientific">Mariniphaga sediminis</name>
    <dbReference type="NCBI Taxonomy" id="1628158"/>
    <lineage>
        <taxon>Bacteria</taxon>
        <taxon>Pseudomonadati</taxon>
        <taxon>Bacteroidota</taxon>
        <taxon>Bacteroidia</taxon>
        <taxon>Marinilabiliales</taxon>
        <taxon>Prolixibacteraceae</taxon>
        <taxon>Mariniphaga</taxon>
    </lineage>
</organism>
<keyword evidence="4" id="KW-1133">Transmembrane helix</keyword>
<dbReference type="AlphaFoldDB" id="A0A399D1H9"/>
<keyword evidence="4" id="KW-0812">Transmembrane</keyword>
<feature type="domain" description="Glycosyltransferase 2-like" evidence="5">
    <location>
        <begin position="56"/>
        <end position="182"/>
    </location>
</feature>
<evidence type="ECO:0000259" key="5">
    <source>
        <dbReference type="Pfam" id="PF00535"/>
    </source>
</evidence>
<evidence type="ECO:0000256" key="4">
    <source>
        <dbReference type="SAM" id="Phobius"/>
    </source>
</evidence>
<accession>A0A399D1H9</accession>
<reference evidence="6 7" key="1">
    <citation type="journal article" date="2015" name="Int. J. Syst. Evol. Microbiol.">
        <title>Mariniphaga sediminis sp. nov., isolated from coastal sediment.</title>
        <authorList>
            <person name="Wang F.Q."/>
            <person name="Shen Q.Y."/>
            <person name="Chen G.J."/>
            <person name="Du Z.J."/>
        </authorList>
    </citation>
    <scope>NUCLEOTIDE SEQUENCE [LARGE SCALE GENOMIC DNA]</scope>
    <source>
        <strain evidence="6 7">SY21</strain>
    </source>
</reference>
<evidence type="ECO:0000313" key="6">
    <source>
        <dbReference type="EMBL" id="RIH65734.1"/>
    </source>
</evidence>
<feature type="transmembrane region" description="Helical" evidence="4">
    <location>
        <begin position="348"/>
        <end position="366"/>
    </location>
</feature>
<dbReference type="InterPro" id="IPR029044">
    <property type="entry name" value="Nucleotide-diphossugar_trans"/>
</dbReference>
<comment type="caution">
    <text evidence="6">The sequence shown here is derived from an EMBL/GenBank/DDBJ whole genome shotgun (WGS) entry which is preliminary data.</text>
</comment>
<dbReference type="RefSeq" id="WP_119349575.1">
    <property type="nucleotide sequence ID" value="NZ_JBFHKJ010000007.1"/>
</dbReference>